<proteinExistence type="predicted"/>
<dbReference type="Pfam" id="PF16064">
    <property type="entry name" value="DUF4806"/>
    <property type="match status" value="1"/>
</dbReference>
<evidence type="ECO:0000313" key="3">
    <source>
        <dbReference type="EMBL" id="KAK0140799.1"/>
    </source>
</evidence>
<comment type="caution">
    <text evidence="3">The sequence shown here is derived from an EMBL/GenBank/DDBJ whole genome shotgun (WGS) entry which is preliminary data.</text>
</comment>
<accession>A0AA47MIN2</accession>
<dbReference type="AlphaFoldDB" id="A0AA47MIN2"/>
<evidence type="ECO:0000313" key="4">
    <source>
        <dbReference type="Proteomes" id="UP001174136"/>
    </source>
</evidence>
<dbReference type="InterPro" id="IPR032071">
    <property type="entry name" value="DUF4806"/>
</dbReference>
<feature type="compositionally biased region" description="Acidic residues" evidence="1">
    <location>
        <begin position="219"/>
        <end position="247"/>
    </location>
</feature>
<gene>
    <name evidence="3" type="ORF">N1851_022202</name>
</gene>
<feature type="domain" description="DUF4806" evidence="2">
    <location>
        <begin position="357"/>
        <end position="435"/>
    </location>
</feature>
<name>A0AA47MIN2_MERPO</name>
<evidence type="ECO:0000259" key="2">
    <source>
        <dbReference type="Pfam" id="PF16064"/>
    </source>
</evidence>
<evidence type="ECO:0000256" key="1">
    <source>
        <dbReference type="SAM" id="MobiDB-lite"/>
    </source>
</evidence>
<organism evidence="3 4">
    <name type="scientific">Merluccius polli</name>
    <name type="common">Benguela hake</name>
    <name type="synonym">Merluccius cadenati</name>
    <dbReference type="NCBI Taxonomy" id="89951"/>
    <lineage>
        <taxon>Eukaryota</taxon>
        <taxon>Metazoa</taxon>
        <taxon>Chordata</taxon>
        <taxon>Craniata</taxon>
        <taxon>Vertebrata</taxon>
        <taxon>Euteleostomi</taxon>
        <taxon>Actinopterygii</taxon>
        <taxon>Neopterygii</taxon>
        <taxon>Teleostei</taxon>
        <taxon>Neoteleostei</taxon>
        <taxon>Acanthomorphata</taxon>
        <taxon>Zeiogadaria</taxon>
        <taxon>Gadariae</taxon>
        <taxon>Gadiformes</taxon>
        <taxon>Gadoidei</taxon>
        <taxon>Merlucciidae</taxon>
        <taxon>Merluccius</taxon>
    </lineage>
</organism>
<dbReference type="Proteomes" id="UP001174136">
    <property type="component" value="Unassembled WGS sequence"/>
</dbReference>
<dbReference type="EMBL" id="JAOPHQ010004012">
    <property type="protein sequence ID" value="KAK0140799.1"/>
    <property type="molecule type" value="Genomic_DNA"/>
</dbReference>
<dbReference type="PANTHER" id="PTHR34153">
    <property type="entry name" value="SI:CH211-262H13.3-RELATED-RELATED"/>
    <property type="match status" value="1"/>
</dbReference>
<protein>
    <recommendedName>
        <fullName evidence="2">DUF4806 domain-containing protein</fullName>
    </recommendedName>
</protein>
<sequence length="521" mass="58006">MQAMDEVDLVVDHEVQNMEDEDQAEHDMEDNVDNLVEHLEKDVEQPVQNIEGGVEHIDDDVVNLDSDTEKEADDLHTANDPDETLRRKLAEWAANRNVSHATLSELLSILLGHGLDVPKDPRTLLGTLKDCEVKNIGQGNYYHFGLANAIISELKMANEQELTTDKLTIRVNVDGLPLSRSSNMQLWPILEFEEMLKDGRKTVDIISRGLSEKLQQQQEAEEEDEGEGEESEEEDEEERGDEDEDSDMVPPSPPDIRSPAHPTQPSQGRSCPQRPLGGGPSTMSSPQLPQSGRPSPLSSPQLQRRETQATHVEATNHQIYTKILTLMEEIKDTQRVHSQMLQTLLKKDKGAQLETPEGVEFPLKNEEDVQQLEAKLADADLMSAVVHMVADIGGTSVDDATRRMMRFVFSNELALIYNLTGKHGKNKFKDLHLFKVIHEALKKNPLTSNTNQQEAERALGKWFTGARDRGGLRAARVLTALDQCAVDRSNSQGWIGVCECISAEVCGVFVGMCDQGRAEGS</sequence>
<keyword evidence="4" id="KW-1185">Reference proteome</keyword>
<dbReference type="PANTHER" id="PTHR34153:SF2">
    <property type="entry name" value="SI:CH211-262H13.3-RELATED"/>
    <property type="match status" value="1"/>
</dbReference>
<feature type="compositionally biased region" description="Polar residues" evidence="1">
    <location>
        <begin position="281"/>
        <end position="302"/>
    </location>
</feature>
<reference evidence="3" key="1">
    <citation type="journal article" date="2023" name="Front. Mar. Sci.">
        <title>A new Merluccius polli reference genome to investigate the effects of global change in West African waters.</title>
        <authorList>
            <person name="Mateo J.L."/>
            <person name="Blanco-Fernandez C."/>
            <person name="Garcia-Vazquez E."/>
            <person name="Machado-Schiaffino G."/>
        </authorList>
    </citation>
    <scope>NUCLEOTIDE SEQUENCE</scope>
    <source>
        <strain evidence="3">C29</strain>
        <tissue evidence="3">Fin</tissue>
    </source>
</reference>
<feature type="region of interest" description="Disordered" evidence="1">
    <location>
        <begin position="212"/>
        <end position="314"/>
    </location>
</feature>
<feature type="compositionally biased region" description="Polar residues" evidence="1">
    <location>
        <begin position="261"/>
        <end position="270"/>
    </location>
</feature>